<evidence type="ECO:0000313" key="11">
    <source>
        <dbReference type="Proteomes" id="UP000295706"/>
    </source>
</evidence>
<dbReference type="InterPro" id="IPR038107">
    <property type="entry name" value="Glycos_transf_N_sf"/>
</dbReference>
<protein>
    <recommendedName>
        <fullName evidence="3 8">3-deoxy-D-manno-octulosonic acid transferase</fullName>
        <shortName evidence="8">Kdo transferase</shortName>
        <ecNumber evidence="2 8">2.4.99.12</ecNumber>
    </recommendedName>
    <alternativeName>
        <fullName evidence="5 8">Lipid IV(A) 3-deoxy-D-manno-octulosonic acid transferase</fullName>
    </alternativeName>
</protein>
<dbReference type="PANTHER" id="PTHR42755:SF1">
    <property type="entry name" value="3-DEOXY-D-MANNO-OCTULOSONIC ACID TRANSFERASE, MITOCHONDRIAL-RELATED"/>
    <property type="match status" value="1"/>
</dbReference>
<dbReference type="SUPFAM" id="SSF53756">
    <property type="entry name" value="UDP-Glycosyltransferase/glycogen phosphorylase"/>
    <property type="match status" value="1"/>
</dbReference>
<keyword evidence="11" id="KW-1185">Reference proteome</keyword>
<dbReference type="GO" id="GO:0009244">
    <property type="term" value="P:lipopolysaccharide core region biosynthetic process"/>
    <property type="evidence" value="ECO:0007669"/>
    <property type="project" value="UniProtKB-UniRule"/>
</dbReference>
<dbReference type="Pfam" id="PF04413">
    <property type="entry name" value="Glycos_transf_N"/>
    <property type="match status" value="1"/>
</dbReference>
<reference evidence="10 11" key="1">
    <citation type="submission" date="2019-02" db="EMBL/GenBank/DDBJ databases">
        <title>Arundinibacter roseus gen. nov., sp. nov., a new member of the family Cytophagaceae.</title>
        <authorList>
            <person name="Szuroczki S."/>
            <person name="Khayer B."/>
            <person name="Sproer C."/>
            <person name="Toumi M."/>
            <person name="Szabo A."/>
            <person name="Felfoldi T."/>
            <person name="Schumann P."/>
            <person name="Toth E."/>
        </authorList>
    </citation>
    <scope>NUCLEOTIDE SEQUENCE [LARGE SCALE GENOMIC DNA]</scope>
    <source>
        <strain evidence="10 11">DMA-k-7a</strain>
    </source>
</reference>
<dbReference type="UniPathway" id="UPA00958"/>
<dbReference type="GO" id="GO:0005886">
    <property type="term" value="C:plasma membrane"/>
    <property type="evidence" value="ECO:0007669"/>
    <property type="project" value="UniProtKB-SubCell"/>
</dbReference>
<evidence type="ECO:0000256" key="7">
    <source>
        <dbReference type="PIRSR" id="PIRSR639901-1"/>
    </source>
</evidence>
<dbReference type="OrthoDB" id="9789797at2"/>
<dbReference type="Gene3D" id="3.40.50.2000">
    <property type="entry name" value="Glycogen Phosphorylase B"/>
    <property type="match status" value="1"/>
</dbReference>
<comment type="subcellular location">
    <subcellularLocation>
        <location evidence="8">Cell membrane</location>
    </subcellularLocation>
</comment>
<feature type="domain" description="3-deoxy-D-manno-octulosonic-acid transferase N-terminal" evidence="9">
    <location>
        <begin position="65"/>
        <end position="225"/>
    </location>
</feature>
<dbReference type="Gene3D" id="3.40.50.11720">
    <property type="entry name" value="3-Deoxy-D-manno-octulosonic-acid transferase, N-terminal domain"/>
    <property type="match status" value="1"/>
</dbReference>
<dbReference type="EC" id="2.4.99.12" evidence="2 8"/>
<evidence type="ECO:0000259" key="9">
    <source>
        <dbReference type="Pfam" id="PF04413"/>
    </source>
</evidence>
<dbReference type="PANTHER" id="PTHR42755">
    <property type="entry name" value="3-DEOXY-MANNO-OCTULOSONATE CYTIDYLYLTRANSFERASE"/>
    <property type="match status" value="1"/>
</dbReference>
<comment type="caution">
    <text evidence="10">The sequence shown here is derived from an EMBL/GenBank/DDBJ whole genome shotgun (WGS) entry which is preliminary data.</text>
</comment>
<dbReference type="GO" id="GO:0043842">
    <property type="term" value="F:Kdo transferase activity"/>
    <property type="evidence" value="ECO:0007669"/>
    <property type="project" value="UniProtKB-EC"/>
</dbReference>
<comment type="function">
    <text evidence="8">Involved in lipopolysaccharide (LPS) biosynthesis. Catalyzes the transfer of 3-deoxy-D-manno-octulosonate (Kdo) residue(s) from CMP-Kdo to lipid IV(A), the tetraacyldisaccharide-1,4'-bisphosphate precursor of lipid A.</text>
</comment>
<gene>
    <name evidence="10" type="ORF">EZE20_21450</name>
</gene>
<dbReference type="AlphaFoldDB" id="A0A4R4K134"/>
<feature type="transmembrane region" description="Helical" evidence="8">
    <location>
        <begin position="6"/>
        <end position="23"/>
    </location>
</feature>
<dbReference type="GO" id="GO:0009245">
    <property type="term" value="P:lipid A biosynthetic process"/>
    <property type="evidence" value="ECO:0007669"/>
    <property type="project" value="TreeGrafter"/>
</dbReference>
<keyword evidence="8" id="KW-1003">Cell membrane</keyword>
<dbReference type="InterPro" id="IPR039901">
    <property type="entry name" value="Kdotransferase"/>
</dbReference>
<comment type="similarity">
    <text evidence="8">Belongs to the glycosyltransferase group 1 family.</text>
</comment>
<evidence type="ECO:0000256" key="3">
    <source>
        <dbReference type="ARBA" id="ARBA00019077"/>
    </source>
</evidence>
<keyword evidence="4 8" id="KW-0808">Transferase</keyword>
<evidence type="ECO:0000256" key="6">
    <source>
        <dbReference type="ARBA" id="ARBA00049183"/>
    </source>
</evidence>
<evidence type="ECO:0000256" key="2">
    <source>
        <dbReference type="ARBA" id="ARBA00012621"/>
    </source>
</evidence>
<sequence>MIYDPYFCATFTICFLAILLYRLSIEGYALLMRFAALFHPKARLWVQGRRGLLAQLQAELPGRIKHRPVAWFHAASLGEFEQGRPVIEAFRLQYPEYFIFLTFFSPSGYEVRKNYAGADYVTYLPIDSPTHARQLVQLLQPQIAFFIKYEFWHFYLRELRQNHAVILSFSAIFRPGQLFFKPYGQFYRNILLYFNHLFVQNKESEELLKDAGIQDVTIAGDTRFDRVGQLAEAARKLPEIAAFVGSLPCLIVGSAWEADRAVLVSALSGLSFPIKTIVAPHEIHEADLQRWEQTLPGKTLRYSVYTSPQFDVASLSSYSNLLIDNIGMLSSLYRYGHVAYIGGAFGAGLHNILEAATYGLPVLFGNRNYLKFQEAVDLCSQGGALALPDSEACRAALTELLTDLELRTKRGKINQAYVQAHRGATAAVMKQVEKLLKS</sequence>
<keyword evidence="8" id="KW-0472">Membrane</keyword>
<accession>A0A4R4K134</accession>
<dbReference type="EMBL" id="SMJU01000018">
    <property type="protein sequence ID" value="TDB60041.1"/>
    <property type="molecule type" value="Genomic_DNA"/>
</dbReference>
<organism evidence="10 11">
    <name type="scientific">Arundinibacter roseus</name>
    <dbReference type="NCBI Taxonomy" id="2070510"/>
    <lineage>
        <taxon>Bacteria</taxon>
        <taxon>Pseudomonadati</taxon>
        <taxon>Bacteroidota</taxon>
        <taxon>Cytophagia</taxon>
        <taxon>Cytophagales</taxon>
        <taxon>Spirosomataceae</taxon>
        <taxon>Arundinibacter</taxon>
    </lineage>
</organism>
<comment type="catalytic activity">
    <reaction evidence="6 8">
        <text>lipid IVA (E. coli) + CMP-3-deoxy-beta-D-manno-octulosonate = alpha-Kdo-(2-&gt;6)-lipid IVA (E. coli) + CMP + H(+)</text>
        <dbReference type="Rhea" id="RHEA:28066"/>
        <dbReference type="ChEBI" id="CHEBI:15378"/>
        <dbReference type="ChEBI" id="CHEBI:58603"/>
        <dbReference type="ChEBI" id="CHEBI:60364"/>
        <dbReference type="ChEBI" id="CHEBI:60377"/>
        <dbReference type="ChEBI" id="CHEBI:85987"/>
        <dbReference type="EC" id="2.4.99.12"/>
    </reaction>
</comment>
<keyword evidence="8" id="KW-0812">Transmembrane</keyword>
<evidence type="ECO:0000256" key="8">
    <source>
        <dbReference type="RuleBase" id="RU365103"/>
    </source>
</evidence>
<dbReference type="InterPro" id="IPR007507">
    <property type="entry name" value="Glycos_transf_N"/>
</dbReference>
<proteinExistence type="inferred from homology"/>
<evidence type="ECO:0000256" key="4">
    <source>
        <dbReference type="ARBA" id="ARBA00022679"/>
    </source>
</evidence>
<evidence type="ECO:0000256" key="5">
    <source>
        <dbReference type="ARBA" id="ARBA00031445"/>
    </source>
</evidence>
<evidence type="ECO:0000256" key="1">
    <source>
        <dbReference type="ARBA" id="ARBA00004713"/>
    </source>
</evidence>
<comment type="pathway">
    <text evidence="1 8">Bacterial outer membrane biogenesis; LPS core biosynthesis.</text>
</comment>
<dbReference type="Proteomes" id="UP000295706">
    <property type="component" value="Unassembled WGS sequence"/>
</dbReference>
<feature type="active site" description="Proton acceptor" evidence="7">
    <location>
        <position position="79"/>
    </location>
</feature>
<evidence type="ECO:0000313" key="10">
    <source>
        <dbReference type="EMBL" id="TDB60041.1"/>
    </source>
</evidence>
<keyword evidence="8" id="KW-1133">Transmembrane helix</keyword>
<keyword evidence="8" id="KW-0448">Lipopolysaccharide biosynthesis</keyword>
<name>A0A4R4K134_9BACT</name>